<evidence type="ECO:0000256" key="12">
    <source>
        <dbReference type="ARBA" id="ARBA00023136"/>
    </source>
</evidence>
<dbReference type="InterPro" id="IPR036945">
    <property type="entry name" value="DAGK_sf"/>
</dbReference>
<feature type="binding site" evidence="18">
    <location>
        <position position="26"/>
    </location>
    <ligand>
        <name>a divalent metal cation</name>
        <dbReference type="ChEBI" id="CHEBI:60240"/>
    </ligand>
</feature>
<proteinExistence type="inferred from homology"/>
<evidence type="ECO:0000313" key="20">
    <source>
        <dbReference type="EMBL" id="MBU3806737.1"/>
    </source>
</evidence>
<evidence type="ECO:0000256" key="16">
    <source>
        <dbReference type="PIRSR" id="PIRSR600829-2"/>
    </source>
</evidence>
<organism evidence="20 21">
    <name type="scientific">Candidatus Allofournierella pullistercoris</name>
    <dbReference type="NCBI Taxonomy" id="2838597"/>
    <lineage>
        <taxon>Bacteria</taxon>
        <taxon>Bacillati</taxon>
        <taxon>Bacillota</taxon>
        <taxon>Clostridia</taxon>
        <taxon>Eubacteriales</taxon>
        <taxon>Oscillospiraceae</taxon>
        <taxon>Allofournierella</taxon>
    </lineage>
</organism>
<keyword evidence="13" id="KW-0594">Phospholipid biosynthesis</keyword>
<evidence type="ECO:0000256" key="3">
    <source>
        <dbReference type="ARBA" id="ARBA00022475"/>
    </source>
</evidence>
<dbReference type="GO" id="GO:0005886">
    <property type="term" value="C:plasma membrane"/>
    <property type="evidence" value="ECO:0007669"/>
    <property type="project" value="UniProtKB-SubCell"/>
</dbReference>
<sequence>MKSEHKEFLKGFGYAVQGIVVAVKQERNLRFHLCAGGYALVLSCFYPFSASEYGLLFLTIGLVIALELVNSAVERAVDQPDVAHWHAAGAAKDMAAGAVLVASIAAIGVGCALFLKKEPLIQMVQWFWSHPLALLVGVVSLSLAHGFVFNSGKKG</sequence>
<evidence type="ECO:0000256" key="4">
    <source>
        <dbReference type="ARBA" id="ARBA00022516"/>
    </source>
</evidence>
<keyword evidence="5" id="KW-0808">Transferase</keyword>
<keyword evidence="9 17" id="KW-0067">ATP-binding</keyword>
<evidence type="ECO:0000256" key="5">
    <source>
        <dbReference type="ARBA" id="ARBA00022679"/>
    </source>
</evidence>
<keyword evidence="10 19" id="KW-1133">Transmembrane helix</keyword>
<keyword evidence="7 17" id="KW-0547">Nucleotide-binding</keyword>
<protein>
    <submittedName>
        <fullName evidence="20">Diacylglycerol kinase family protein</fullName>
    </submittedName>
</protein>
<dbReference type="InterPro" id="IPR000829">
    <property type="entry name" value="DAGK"/>
</dbReference>
<evidence type="ECO:0000313" key="21">
    <source>
        <dbReference type="Proteomes" id="UP000713596"/>
    </source>
</evidence>
<keyword evidence="11" id="KW-0443">Lipid metabolism</keyword>
<dbReference type="AlphaFoldDB" id="A0A948WQQ0"/>
<evidence type="ECO:0000256" key="18">
    <source>
        <dbReference type="PIRSR" id="PIRSR600829-4"/>
    </source>
</evidence>
<feature type="transmembrane region" description="Helical" evidence="19">
    <location>
        <begin position="94"/>
        <end position="115"/>
    </location>
</feature>
<comment type="subcellular location">
    <subcellularLocation>
        <location evidence="1">Cell membrane</location>
        <topology evidence="1">Multi-pass membrane protein</topology>
    </subcellularLocation>
</comment>
<keyword evidence="18" id="KW-0460">Magnesium</keyword>
<keyword evidence="3" id="KW-1003">Cell membrane</keyword>
<dbReference type="CDD" id="cd14265">
    <property type="entry name" value="UDPK_IM_like"/>
    <property type="match status" value="1"/>
</dbReference>
<evidence type="ECO:0000256" key="6">
    <source>
        <dbReference type="ARBA" id="ARBA00022692"/>
    </source>
</evidence>
<feature type="binding site" evidence="17">
    <location>
        <position position="14"/>
    </location>
    <ligand>
        <name>ATP</name>
        <dbReference type="ChEBI" id="CHEBI:30616"/>
    </ligand>
</feature>
<dbReference type="PROSITE" id="PS01069">
    <property type="entry name" value="DAGK_PROKAR"/>
    <property type="match status" value="1"/>
</dbReference>
<dbReference type="GO" id="GO:0005524">
    <property type="term" value="F:ATP binding"/>
    <property type="evidence" value="ECO:0007669"/>
    <property type="project" value="UniProtKB-KW"/>
</dbReference>
<name>A0A948WQQ0_9FIRM</name>
<feature type="transmembrane region" description="Helical" evidence="19">
    <location>
        <begin position="54"/>
        <end position="73"/>
    </location>
</feature>
<evidence type="ECO:0000256" key="15">
    <source>
        <dbReference type="PIRSR" id="PIRSR600829-1"/>
    </source>
</evidence>
<keyword evidence="8 20" id="KW-0418">Kinase</keyword>
<evidence type="ECO:0000256" key="1">
    <source>
        <dbReference type="ARBA" id="ARBA00004651"/>
    </source>
</evidence>
<evidence type="ECO:0000256" key="8">
    <source>
        <dbReference type="ARBA" id="ARBA00022777"/>
    </source>
</evidence>
<keyword evidence="12 19" id="KW-0472">Membrane</keyword>
<dbReference type="Pfam" id="PF01219">
    <property type="entry name" value="DAGK_prokar"/>
    <property type="match status" value="1"/>
</dbReference>
<dbReference type="InterPro" id="IPR033717">
    <property type="entry name" value="UDPK"/>
</dbReference>
<dbReference type="GO" id="GO:0046872">
    <property type="term" value="F:metal ion binding"/>
    <property type="evidence" value="ECO:0007669"/>
    <property type="project" value="UniProtKB-KW"/>
</dbReference>
<reference evidence="20" key="1">
    <citation type="journal article" date="2021" name="PeerJ">
        <title>Extensive microbial diversity within the chicken gut microbiome revealed by metagenomics and culture.</title>
        <authorList>
            <person name="Gilroy R."/>
            <person name="Ravi A."/>
            <person name="Getino M."/>
            <person name="Pursley I."/>
            <person name="Horton D.L."/>
            <person name="Alikhan N.F."/>
            <person name="Baker D."/>
            <person name="Gharbi K."/>
            <person name="Hall N."/>
            <person name="Watson M."/>
            <person name="Adriaenssens E.M."/>
            <person name="Foster-Nyarko E."/>
            <person name="Jarju S."/>
            <person name="Secka A."/>
            <person name="Antonio M."/>
            <person name="Oren A."/>
            <person name="Chaudhuri R.R."/>
            <person name="La Ragione R."/>
            <person name="Hildebrand F."/>
            <person name="Pallen M.J."/>
        </authorList>
    </citation>
    <scope>NUCLEOTIDE SEQUENCE</scope>
    <source>
        <strain evidence="20">B5_2728</strain>
    </source>
</reference>
<accession>A0A948WQQ0</accession>
<dbReference type="PANTHER" id="PTHR34299:SF1">
    <property type="entry name" value="DIACYLGLYCEROL KINASE"/>
    <property type="match status" value="1"/>
</dbReference>
<keyword evidence="4" id="KW-0444">Lipid biosynthesis</keyword>
<comment type="cofactor">
    <cofactor evidence="18">
        <name>Mg(2+)</name>
        <dbReference type="ChEBI" id="CHEBI:18420"/>
    </cofactor>
    <text evidence="18">Mn(2+), Zn(2+), Cd(2+) and Co(2+) support activity to lesser extents.</text>
</comment>
<keyword evidence="6 19" id="KW-0812">Transmembrane</keyword>
<keyword evidence="14" id="KW-1208">Phospholipid metabolism</keyword>
<feature type="active site" description="Proton acceptor" evidence="15">
    <location>
        <position position="67"/>
    </location>
</feature>
<keyword evidence="18" id="KW-0479">Metal-binding</keyword>
<feature type="binding site" evidence="17">
    <location>
        <begin position="92"/>
        <end position="93"/>
    </location>
    <ligand>
        <name>ATP</name>
        <dbReference type="ChEBI" id="CHEBI:30616"/>
    </ligand>
</feature>
<evidence type="ECO:0000256" key="9">
    <source>
        <dbReference type="ARBA" id="ARBA00022840"/>
    </source>
</evidence>
<comment type="caution">
    <text evidence="20">The sequence shown here is derived from an EMBL/GenBank/DDBJ whole genome shotgun (WGS) entry which is preliminary data.</text>
</comment>
<dbReference type="GO" id="GO:0016301">
    <property type="term" value="F:kinase activity"/>
    <property type="evidence" value="ECO:0007669"/>
    <property type="project" value="UniProtKB-KW"/>
</dbReference>
<gene>
    <name evidence="20" type="ORF">H9882_07610</name>
</gene>
<evidence type="ECO:0000256" key="11">
    <source>
        <dbReference type="ARBA" id="ARBA00023098"/>
    </source>
</evidence>
<feature type="transmembrane region" description="Helical" evidence="19">
    <location>
        <begin position="127"/>
        <end position="149"/>
    </location>
</feature>
<feature type="binding site" evidence="16">
    <location>
        <position position="67"/>
    </location>
    <ligand>
        <name>substrate</name>
    </ligand>
</feature>
<dbReference type="GO" id="GO:0008654">
    <property type="term" value="P:phospholipid biosynthetic process"/>
    <property type="evidence" value="ECO:0007669"/>
    <property type="project" value="UniProtKB-KW"/>
</dbReference>
<feature type="transmembrane region" description="Helical" evidence="19">
    <location>
        <begin position="29"/>
        <end position="48"/>
    </location>
</feature>
<comment type="similarity">
    <text evidence="2">Belongs to the bacterial diacylglycerol kinase family.</text>
</comment>
<feature type="binding site" evidence="17">
    <location>
        <position position="26"/>
    </location>
    <ligand>
        <name>ATP</name>
        <dbReference type="ChEBI" id="CHEBI:30616"/>
    </ligand>
</feature>
<evidence type="ECO:0000256" key="19">
    <source>
        <dbReference type="SAM" id="Phobius"/>
    </source>
</evidence>
<evidence type="ECO:0000256" key="13">
    <source>
        <dbReference type="ARBA" id="ARBA00023209"/>
    </source>
</evidence>
<evidence type="ECO:0000256" key="17">
    <source>
        <dbReference type="PIRSR" id="PIRSR600829-3"/>
    </source>
</evidence>
<dbReference type="Gene3D" id="1.10.287.3610">
    <property type="match status" value="1"/>
</dbReference>
<feature type="binding site" evidence="18">
    <location>
        <position position="74"/>
    </location>
    <ligand>
        <name>a divalent metal cation</name>
        <dbReference type="ChEBI" id="CHEBI:60240"/>
    </ligand>
</feature>
<evidence type="ECO:0000256" key="2">
    <source>
        <dbReference type="ARBA" id="ARBA00005967"/>
    </source>
</evidence>
<reference evidence="20" key="2">
    <citation type="submission" date="2021-04" db="EMBL/GenBank/DDBJ databases">
        <authorList>
            <person name="Gilroy R."/>
        </authorList>
    </citation>
    <scope>NUCLEOTIDE SEQUENCE</scope>
    <source>
        <strain evidence="20">B5_2728</strain>
    </source>
</reference>
<dbReference type="Proteomes" id="UP000713596">
    <property type="component" value="Unassembled WGS sequence"/>
</dbReference>
<evidence type="ECO:0000256" key="14">
    <source>
        <dbReference type="ARBA" id="ARBA00023264"/>
    </source>
</evidence>
<evidence type="ECO:0000256" key="10">
    <source>
        <dbReference type="ARBA" id="ARBA00022989"/>
    </source>
</evidence>
<evidence type="ECO:0000256" key="7">
    <source>
        <dbReference type="ARBA" id="ARBA00022741"/>
    </source>
</evidence>
<dbReference type="PANTHER" id="PTHR34299">
    <property type="entry name" value="DIACYLGLYCEROL KINASE"/>
    <property type="match status" value="1"/>
</dbReference>
<dbReference type="EMBL" id="JAHLFP010000068">
    <property type="protein sequence ID" value="MBU3806737.1"/>
    <property type="molecule type" value="Genomic_DNA"/>
</dbReference>
<feature type="binding site" evidence="17">
    <location>
        <position position="74"/>
    </location>
    <ligand>
        <name>ATP</name>
        <dbReference type="ChEBI" id="CHEBI:30616"/>
    </ligand>
</feature>